<reference evidence="3 4" key="1">
    <citation type="submission" date="2019-05" db="EMBL/GenBank/DDBJ databases">
        <title>Marivita sp. nov. isolated from sea sediment.</title>
        <authorList>
            <person name="Kim W."/>
        </authorList>
    </citation>
    <scope>NUCLEOTIDE SEQUENCE [LARGE SCALE GENOMIC DNA]</scope>
    <source>
        <strain evidence="3 4">CAU 1492</strain>
    </source>
</reference>
<dbReference type="PANTHER" id="PTHR30041:SF8">
    <property type="entry name" value="PROTEIN YFFB"/>
    <property type="match status" value="1"/>
</dbReference>
<dbReference type="Proteomes" id="UP001191082">
    <property type="component" value="Unassembled WGS sequence"/>
</dbReference>
<organism evidence="3 4">
    <name type="scientific">Arenibacterium halophilum</name>
    <dbReference type="NCBI Taxonomy" id="2583821"/>
    <lineage>
        <taxon>Bacteria</taxon>
        <taxon>Pseudomonadati</taxon>
        <taxon>Pseudomonadota</taxon>
        <taxon>Alphaproteobacteria</taxon>
        <taxon>Rhodobacterales</taxon>
        <taxon>Paracoccaceae</taxon>
        <taxon>Arenibacterium</taxon>
    </lineage>
</organism>
<sequence>MLVYGLKSCDTCRKALKSLPEASFVDVRDKGVPAEVVGRAIADFGHELVNKRSTTWRNLSEEDRAADVATLIASHPTVMKRPLIVNGDQMHLGWSDEVRAALGVG</sequence>
<dbReference type="RefSeq" id="WP_138862194.1">
    <property type="nucleotide sequence ID" value="NZ_VCPC01000001.1"/>
</dbReference>
<protein>
    <submittedName>
        <fullName evidence="3">Arsenate reductase</fullName>
    </submittedName>
</protein>
<dbReference type="Pfam" id="PF03960">
    <property type="entry name" value="ArsC"/>
    <property type="match status" value="1"/>
</dbReference>
<evidence type="ECO:0000313" key="4">
    <source>
        <dbReference type="Proteomes" id="UP001191082"/>
    </source>
</evidence>
<proteinExistence type="inferred from homology"/>
<keyword evidence="4" id="KW-1185">Reference proteome</keyword>
<dbReference type="PROSITE" id="PS51353">
    <property type="entry name" value="ARSC"/>
    <property type="match status" value="1"/>
</dbReference>
<name>A0ABY2XCU0_9RHOB</name>
<comment type="caution">
    <text evidence="3">The sequence shown here is derived from an EMBL/GenBank/DDBJ whole genome shotgun (WGS) entry which is preliminary data.</text>
</comment>
<evidence type="ECO:0000256" key="2">
    <source>
        <dbReference type="PROSITE-ProRule" id="PRU01282"/>
    </source>
</evidence>
<evidence type="ECO:0000256" key="1">
    <source>
        <dbReference type="ARBA" id="ARBA00007198"/>
    </source>
</evidence>
<dbReference type="PANTHER" id="PTHR30041">
    <property type="entry name" value="ARSENATE REDUCTASE"/>
    <property type="match status" value="1"/>
</dbReference>
<comment type="similarity">
    <text evidence="1 2">Belongs to the ArsC family.</text>
</comment>
<evidence type="ECO:0000313" key="3">
    <source>
        <dbReference type="EMBL" id="TMV14841.1"/>
    </source>
</evidence>
<accession>A0ABY2XCU0</accession>
<dbReference type="SUPFAM" id="SSF52833">
    <property type="entry name" value="Thioredoxin-like"/>
    <property type="match status" value="1"/>
</dbReference>
<gene>
    <name evidence="3" type="ORF">FGK64_02360</name>
</gene>
<dbReference type="EMBL" id="VCPC01000001">
    <property type="protein sequence ID" value="TMV14841.1"/>
    <property type="molecule type" value="Genomic_DNA"/>
</dbReference>
<dbReference type="InterPro" id="IPR036249">
    <property type="entry name" value="Thioredoxin-like_sf"/>
</dbReference>
<dbReference type="InterPro" id="IPR006660">
    <property type="entry name" value="Arsenate_reductase-like"/>
</dbReference>
<dbReference type="Gene3D" id="3.40.30.10">
    <property type="entry name" value="Glutaredoxin"/>
    <property type="match status" value="1"/>
</dbReference>